<evidence type="ECO:0000256" key="2">
    <source>
        <dbReference type="ARBA" id="ARBA00021549"/>
    </source>
</evidence>
<comment type="caution">
    <text evidence="13">The sequence shown here is derived from an EMBL/GenBank/DDBJ whole genome shotgun (WGS) entry which is preliminary data.</text>
</comment>
<comment type="similarity">
    <text evidence="9">Belongs to the GSP H family.</text>
</comment>
<dbReference type="Proteomes" id="UP000664303">
    <property type="component" value="Unassembled WGS sequence"/>
</dbReference>
<feature type="transmembrane region" description="Helical" evidence="11">
    <location>
        <begin position="20"/>
        <end position="40"/>
    </location>
</feature>
<keyword evidence="4" id="KW-0488">Methylation</keyword>
<dbReference type="Pfam" id="PF07963">
    <property type="entry name" value="N_methyl"/>
    <property type="match status" value="1"/>
</dbReference>
<proteinExistence type="inferred from homology"/>
<dbReference type="GO" id="GO:0005886">
    <property type="term" value="C:plasma membrane"/>
    <property type="evidence" value="ECO:0007669"/>
    <property type="project" value="UniProtKB-SubCell"/>
</dbReference>
<keyword evidence="3" id="KW-1003">Cell membrane</keyword>
<dbReference type="GO" id="GO:0015627">
    <property type="term" value="C:type II protein secretion system complex"/>
    <property type="evidence" value="ECO:0007669"/>
    <property type="project" value="InterPro"/>
</dbReference>
<comment type="subcellular location">
    <subcellularLocation>
        <location evidence="1">Cell inner membrane</location>
        <topology evidence="1">Single-pass membrane protein</topology>
    </subcellularLocation>
</comment>
<evidence type="ECO:0000256" key="10">
    <source>
        <dbReference type="ARBA" id="ARBA00030775"/>
    </source>
</evidence>
<evidence type="ECO:0000256" key="6">
    <source>
        <dbReference type="ARBA" id="ARBA00022692"/>
    </source>
</evidence>
<reference evidence="13" key="1">
    <citation type="submission" date="2021-02" db="EMBL/GenBank/DDBJ databases">
        <title>PHA producing bacteria isolated from coastal sediment in Guangdong, Shenzhen.</title>
        <authorList>
            <person name="Zheng W."/>
            <person name="Yu S."/>
            <person name="Huang Y."/>
        </authorList>
    </citation>
    <scope>NUCLEOTIDE SEQUENCE</scope>
    <source>
        <strain evidence="13">TN14-10</strain>
    </source>
</reference>
<dbReference type="InterPro" id="IPR045584">
    <property type="entry name" value="Pilin-like"/>
</dbReference>
<keyword evidence="5" id="KW-0997">Cell inner membrane</keyword>
<name>A0A939IHN1_9GAMM</name>
<dbReference type="Gene3D" id="3.55.40.10">
    <property type="entry name" value="minor pseudopilin epsh domain"/>
    <property type="match status" value="1"/>
</dbReference>
<evidence type="ECO:0000313" key="13">
    <source>
        <dbReference type="EMBL" id="MBN7795689.1"/>
    </source>
</evidence>
<dbReference type="InterPro" id="IPR022346">
    <property type="entry name" value="T2SS_GspH"/>
</dbReference>
<dbReference type="Pfam" id="PF12019">
    <property type="entry name" value="GspH"/>
    <property type="match status" value="1"/>
</dbReference>
<keyword evidence="6 11" id="KW-0812">Transmembrane</keyword>
<evidence type="ECO:0000313" key="14">
    <source>
        <dbReference type="Proteomes" id="UP000664303"/>
    </source>
</evidence>
<dbReference type="InterPro" id="IPR012902">
    <property type="entry name" value="N_methyl_site"/>
</dbReference>
<keyword evidence="7 11" id="KW-1133">Transmembrane helix</keyword>
<keyword evidence="14" id="KW-1185">Reference proteome</keyword>
<dbReference type="AlphaFoldDB" id="A0A939IHN1"/>
<evidence type="ECO:0000256" key="9">
    <source>
        <dbReference type="ARBA" id="ARBA00025772"/>
    </source>
</evidence>
<dbReference type="RefSeq" id="WP_206559353.1">
    <property type="nucleotide sequence ID" value="NZ_JAFKCZ010000003.1"/>
</dbReference>
<evidence type="ECO:0000256" key="4">
    <source>
        <dbReference type="ARBA" id="ARBA00022481"/>
    </source>
</evidence>
<evidence type="ECO:0000256" key="8">
    <source>
        <dbReference type="ARBA" id="ARBA00023136"/>
    </source>
</evidence>
<protein>
    <recommendedName>
        <fullName evidence="2">Type II secretion system protein H</fullName>
    </recommendedName>
    <alternativeName>
        <fullName evidence="10">General secretion pathway protein H</fullName>
    </alternativeName>
</protein>
<dbReference type="GO" id="GO:0015628">
    <property type="term" value="P:protein secretion by the type II secretion system"/>
    <property type="evidence" value="ECO:0007669"/>
    <property type="project" value="InterPro"/>
</dbReference>
<keyword evidence="8 11" id="KW-0472">Membrane</keyword>
<dbReference type="NCBIfam" id="TIGR02532">
    <property type="entry name" value="IV_pilin_GFxxxE"/>
    <property type="match status" value="1"/>
</dbReference>
<dbReference type="SUPFAM" id="SSF54523">
    <property type="entry name" value="Pili subunits"/>
    <property type="match status" value="1"/>
</dbReference>
<organism evidence="13 14">
    <name type="scientific">Parahaliea mediterranea</name>
    <dbReference type="NCBI Taxonomy" id="651086"/>
    <lineage>
        <taxon>Bacteria</taxon>
        <taxon>Pseudomonadati</taxon>
        <taxon>Pseudomonadota</taxon>
        <taxon>Gammaproteobacteria</taxon>
        <taxon>Cellvibrionales</taxon>
        <taxon>Halieaceae</taxon>
        <taxon>Parahaliea</taxon>
    </lineage>
</organism>
<accession>A0A939IHN1</accession>
<evidence type="ECO:0000259" key="12">
    <source>
        <dbReference type="Pfam" id="PF12019"/>
    </source>
</evidence>
<evidence type="ECO:0000256" key="3">
    <source>
        <dbReference type="ARBA" id="ARBA00022475"/>
    </source>
</evidence>
<sequence length="199" mass="21683">MAFRGHISSNARRRQGFTLIELMIVLAVLAVLLLVAAPGFQELIRNNRMVSEVYALRAILNNARSEALARRAPVVVCPTVDGTACNNTDAWNRGYMTFVDTNDDNAPDPNNPDEERIQWESRQNTHVEASFDNGNRRVRFDSRGNALGFDGTFTFCDERGVNSARGLIVNPVGSIRAAVDTSTPQDGIVEDAGGGNVGC</sequence>
<evidence type="ECO:0000256" key="11">
    <source>
        <dbReference type="SAM" id="Phobius"/>
    </source>
</evidence>
<dbReference type="PROSITE" id="PS00409">
    <property type="entry name" value="PROKAR_NTER_METHYL"/>
    <property type="match status" value="1"/>
</dbReference>
<evidence type="ECO:0000256" key="5">
    <source>
        <dbReference type="ARBA" id="ARBA00022519"/>
    </source>
</evidence>
<evidence type="ECO:0000256" key="7">
    <source>
        <dbReference type="ARBA" id="ARBA00022989"/>
    </source>
</evidence>
<gene>
    <name evidence="13" type="ORF">JYP50_03750</name>
</gene>
<evidence type="ECO:0000256" key="1">
    <source>
        <dbReference type="ARBA" id="ARBA00004377"/>
    </source>
</evidence>
<dbReference type="EMBL" id="JAFKCZ010000003">
    <property type="protein sequence ID" value="MBN7795689.1"/>
    <property type="molecule type" value="Genomic_DNA"/>
</dbReference>
<feature type="domain" description="General secretion pathway GspH" evidence="12">
    <location>
        <begin position="55"/>
        <end position="173"/>
    </location>
</feature>